<dbReference type="KEGG" id="crw:CROST_004450"/>
<gene>
    <name evidence="1" type="primary">yflN_1</name>
    <name evidence="1" type="ORF">CROST_004450</name>
</gene>
<dbReference type="InterPro" id="IPR050855">
    <property type="entry name" value="NDM-1-like"/>
</dbReference>
<dbReference type="InterPro" id="IPR001279">
    <property type="entry name" value="Metallo-B-lactamas"/>
</dbReference>
<dbReference type="RefSeq" id="WP_077850685.1">
    <property type="nucleotide sequence ID" value="NZ_CP096983.1"/>
</dbReference>
<evidence type="ECO:0000313" key="1">
    <source>
        <dbReference type="EMBL" id="URZ09752.1"/>
    </source>
</evidence>
<keyword evidence="2" id="KW-1185">Reference proteome</keyword>
<keyword evidence="1" id="KW-0378">Hydrolase</keyword>
<dbReference type="GO" id="GO:0016787">
    <property type="term" value="F:hydrolase activity"/>
    <property type="evidence" value="ECO:0007669"/>
    <property type="project" value="UniProtKB-KW"/>
</dbReference>
<reference evidence="1 2" key="1">
    <citation type="submission" date="2022-04" db="EMBL/GenBank/DDBJ databases">
        <title>Genome sequence of C. roseum typestrain.</title>
        <authorList>
            <person name="Poehlein A."/>
            <person name="Schoch T."/>
            <person name="Duerre P."/>
            <person name="Daniel R."/>
        </authorList>
    </citation>
    <scope>NUCLEOTIDE SEQUENCE [LARGE SCALE GENOMIC DNA]</scope>
    <source>
        <strain evidence="1 2">DSM 7320</strain>
    </source>
</reference>
<name>A0A1S8KYJ0_9CLOT</name>
<dbReference type="InterPro" id="IPR036866">
    <property type="entry name" value="RibonucZ/Hydroxyglut_hydro"/>
</dbReference>
<dbReference type="EMBL" id="CP096983">
    <property type="protein sequence ID" value="URZ09752.1"/>
    <property type="molecule type" value="Genomic_DNA"/>
</dbReference>
<dbReference type="CDD" id="cd07721">
    <property type="entry name" value="yflN-like_MBL-fold"/>
    <property type="match status" value="1"/>
</dbReference>
<dbReference type="EC" id="3.-.-.-" evidence="1"/>
<proteinExistence type="predicted"/>
<dbReference type="PANTHER" id="PTHR42951">
    <property type="entry name" value="METALLO-BETA-LACTAMASE DOMAIN-CONTAINING"/>
    <property type="match status" value="1"/>
</dbReference>
<sequence length="210" mass="24076">MKVTDEVYALDSTRGSYSYLIKGEENILIDTGQMWQGEAILKELQSMNVKAEEIKNILLTHHDLDHVGNAAMLQKLTKAKLWASSEDIPYIIGDKIRPGIKRLFSFIFRVKKPENIIPYNKDIKVKDIKVIATPGHTPGHVCVLYKDVLFVGDLVKVKDEKIGPYPNMNWDEIKLMESIKNIADVPFKWVCPAHGKPIKREDRWQEIYSA</sequence>
<dbReference type="SMART" id="SM00849">
    <property type="entry name" value="Lactamase_B"/>
    <property type="match status" value="1"/>
</dbReference>
<dbReference type="STRING" id="84029.CROST_41480"/>
<organism evidence="1 2">
    <name type="scientific">Clostridium felsineum</name>
    <dbReference type="NCBI Taxonomy" id="36839"/>
    <lineage>
        <taxon>Bacteria</taxon>
        <taxon>Bacillati</taxon>
        <taxon>Bacillota</taxon>
        <taxon>Clostridia</taxon>
        <taxon>Eubacteriales</taxon>
        <taxon>Clostridiaceae</taxon>
        <taxon>Clostridium</taxon>
    </lineage>
</organism>
<dbReference type="AlphaFoldDB" id="A0A1S8KYJ0"/>
<dbReference type="SUPFAM" id="SSF56281">
    <property type="entry name" value="Metallo-hydrolase/oxidoreductase"/>
    <property type="match status" value="1"/>
</dbReference>
<accession>A0A1S8KYJ0</accession>
<protein>
    <submittedName>
        <fullName evidence="1">Metallo-hydrolase YflN</fullName>
        <ecNumber evidence="1">3.-.-.-</ecNumber>
    </submittedName>
</protein>
<dbReference type="Pfam" id="PF00753">
    <property type="entry name" value="Lactamase_B"/>
    <property type="match status" value="1"/>
</dbReference>
<dbReference type="Gene3D" id="3.60.15.10">
    <property type="entry name" value="Ribonuclease Z/Hydroxyacylglutathione hydrolase-like"/>
    <property type="match status" value="1"/>
</dbReference>
<dbReference type="Proteomes" id="UP000190951">
    <property type="component" value="Chromosome"/>
</dbReference>
<evidence type="ECO:0000313" key="2">
    <source>
        <dbReference type="Proteomes" id="UP000190951"/>
    </source>
</evidence>